<evidence type="ECO:0000313" key="4">
    <source>
        <dbReference type="EMBL" id="KAI9562336.1"/>
    </source>
</evidence>
<dbReference type="Proteomes" id="UP000820818">
    <property type="component" value="Linkage Group LG3"/>
</dbReference>
<proteinExistence type="predicted"/>
<comment type="caution">
    <text evidence="4">The sequence shown here is derived from an EMBL/GenBank/DDBJ whole genome shotgun (WGS) entry which is preliminary data.</text>
</comment>
<gene>
    <name evidence="4" type="ORF">GHT06_013301</name>
</gene>
<organism evidence="4 5">
    <name type="scientific">Daphnia sinensis</name>
    <dbReference type="NCBI Taxonomy" id="1820382"/>
    <lineage>
        <taxon>Eukaryota</taxon>
        <taxon>Metazoa</taxon>
        <taxon>Ecdysozoa</taxon>
        <taxon>Arthropoda</taxon>
        <taxon>Crustacea</taxon>
        <taxon>Branchiopoda</taxon>
        <taxon>Diplostraca</taxon>
        <taxon>Cladocera</taxon>
        <taxon>Anomopoda</taxon>
        <taxon>Daphniidae</taxon>
        <taxon>Daphnia</taxon>
        <taxon>Daphnia similis group</taxon>
    </lineage>
</organism>
<feature type="transmembrane region" description="Helical" evidence="2">
    <location>
        <begin position="473"/>
        <end position="494"/>
    </location>
</feature>
<feature type="transmembrane region" description="Helical" evidence="2">
    <location>
        <begin position="128"/>
        <end position="147"/>
    </location>
</feature>
<feature type="chain" id="PRO_5041918185" evidence="3">
    <location>
        <begin position="27"/>
        <end position="639"/>
    </location>
</feature>
<reference evidence="4 5" key="1">
    <citation type="submission" date="2022-05" db="EMBL/GenBank/DDBJ databases">
        <title>A multi-omics perspective on studying reproductive biology in Daphnia sinensis.</title>
        <authorList>
            <person name="Jia J."/>
        </authorList>
    </citation>
    <scope>NUCLEOTIDE SEQUENCE [LARGE SCALE GENOMIC DNA]</scope>
    <source>
        <strain evidence="4 5">WSL</strain>
    </source>
</reference>
<feature type="region of interest" description="Disordered" evidence="1">
    <location>
        <begin position="500"/>
        <end position="522"/>
    </location>
</feature>
<dbReference type="PANTHER" id="PTHR41158">
    <property type="entry name" value="AGAP010294-PA"/>
    <property type="match status" value="1"/>
</dbReference>
<evidence type="ECO:0000256" key="3">
    <source>
        <dbReference type="SAM" id="SignalP"/>
    </source>
</evidence>
<sequence>MNFKTGPRSIILVWCLLTVVVIVIHGQMDRQYPSQRYYESLDPQERELDEFDQYNENVFNEKYDRPYGPRPQRPSSYGMDQISRMGEDFRLRMQNLRSMISSYTRYSYGGESSGSYEGCCEKLDFHTVVPGFVLVAVSYLLLFLLNATVTSGRRRRMVTTSQEEEQSKSILDKLPPLKFSLLQDQGKTNKRLAVVVFHKHTKMKKLVIFLAALLCSLAIISHTGPQNGAVEAAGTDQQLEDENSITSAEVETNIDDELESERQLKRMLNYVAPLMAILRRNPASSDESSARSVRKNKRKYYDLSYNDFDYDRNSFDRDSFDRNGYGGGGGYCCQQKDDLLPLLALLGLAGLLLYLIVIASTTTAAPAVRFRKRSAEENEDESNWISTDDGNIVAQLRRSTWTEASGDHRWRNYREPSDRLDSERELEVMLRQTRPLMSILRRRESEVGQPISRNGGYGGGYGGGGCCGNNFDILGLLSLLSSALLYLLFFTYIATTTSANNGNNGNGGGGGGGGGRRKRYAPETVSDSTVDNWIDNPSSQYSVLLDGPTWLSMVHELWEQDAALENTVCTQETLCRMNRLAMAAPGQAGWAVSLSSLPLSYLLHTRHTGGFSSYMDAALMGRSGANCTELYASCPRLSY</sequence>
<feature type="transmembrane region" description="Helical" evidence="2">
    <location>
        <begin position="206"/>
        <end position="224"/>
    </location>
</feature>
<protein>
    <submittedName>
        <fullName evidence="4">Uncharacterized protein</fullName>
    </submittedName>
</protein>
<feature type="compositionally biased region" description="Gly residues" evidence="1">
    <location>
        <begin position="504"/>
        <end position="514"/>
    </location>
</feature>
<keyword evidence="3" id="KW-0732">Signal</keyword>
<keyword evidence="2" id="KW-0812">Transmembrane</keyword>
<feature type="signal peptide" evidence="3">
    <location>
        <begin position="1"/>
        <end position="26"/>
    </location>
</feature>
<dbReference type="AlphaFoldDB" id="A0AAD5PWE3"/>
<accession>A0AAD5PWE3</accession>
<keyword evidence="5" id="KW-1185">Reference proteome</keyword>
<name>A0AAD5PWE3_9CRUS</name>
<evidence type="ECO:0000313" key="5">
    <source>
        <dbReference type="Proteomes" id="UP000820818"/>
    </source>
</evidence>
<dbReference type="PANTHER" id="PTHR41158:SF2">
    <property type="entry name" value="AGAP010294-PA"/>
    <property type="match status" value="1"/>
</dbReference>
<dbReference type="EMBL" id="WJBH02000003">
    <property type="protein sequence ID" value="KAI9562336.1"/>
    <property type="molecule type" value="Genomic_DNA"/>
</dbReference>
<feature type="transmembrane region" description="Helical" evidence="2">
    <location>
        <begin position="342"/>
        <end position="365"/>
    </location>
</feature>
<evidence type="ECO:0000256" key="2">
    <source>
        <dbReference type="SAM" id="Phobius"/>
    </source>
</evidence>
<keyword evidence="2" id="KW-0472">Membrane</keyword>
<keyword evidence="2" id="KW-1133">Transmembrane helix</keyword>
<evidence type="ECO:0000256" key="1">
    <source>
        <dbReference type="SAM" id="MobiDB-lite"/>
    </source>
</evidence>